<dbReference type="AlphaFoldDB" id="A0A081FY51"/>
<dbReference type="GO" id="GO:0070006">
    <property type="term" value="F:metalloaminopeptidase activity"/>
    <property type="evidence" value="ECO:0007669"/>
    <property type="project" value="InterPro"/>
</dbReference>
<dbReference type="InterPro" id="IPR036005">
    <property type="entry name" value="Creatinase/aminopeptidase-like"/>
</dbReference>
<dbReference type="SUPFAM" id="SSF53092">
    <property type="entry name" value="Creatinase/prolidase N-terminal domain"/>
    <property type="match status" value="1"/>
</dbReference>
<comment type="similarity">
    <text evidence="3 13">Belongs to the peptidase M24B family.</text>
</comment>
<feature type="domain" description="Aminopeptidase P N-terminal" evidence="14">
    <location>
        <begin position="3"/>
        <end position="137"/>
    </location>
</feature>
<evidence type="ECO:0000259" key="14">
    <source>
        <dbReference type="SMART" id="SM01011"/>
    </source>
</evidence>
<evidence type="ECO:0000313" key="16">
    <source>
        <dbReference type="Proteomes" id="UP000028252"/>
    </source>
</evidence>
<evidence type="ECO:0000256" key="7">
    <source>
        <dbReference type="ARBA" id="ARBA00022801"/>
    </source>
</evidence>
<dbReference type="InterPro" id="IPR000994">
    <property type="entry name" value="Pept_M24"/>
</dbReference>
<evidence type="ECO:0000256" key="1">
    <source>
        <dbReference type="ARBA" id="ARBA00001424"/>
    </source>
</evidence>
<evidence type="ECO:0000256" key="13">
    <source>
        <dbReference type="RuleBase" id="RU000590"/>
    </source>
</evidence>
<dbReference type="InterPro" id="IPR029149">
    <property type="entry name" value="Creatin/AminoP/Spt16_N"/>
</dbReference>
<dbReference type="eggNOG" id="COG0006">
    <property type="taxonomic scope" value="Bacteria"/>
</dbReference>
<evidence type="ECO:0000256" key="5">
    <source>
        <dbReference type="ARBA" id="ARBA00022670"/>
    </source>
</evidence>
<dbReference type="GO" id="GO:0030145">
    <property type="term" value="F:manganese ion binding"/>
    <property type="evidence" value="ECO:0007669"/>
    <property type="project" value="InterPro"/>
</dbReference>
<comment type="catalytic activity">
    <reaction evidence="1">
        <text>Release of any N-terminal amino acid, including proline, that is linked to proline, even from a dipeptide or tripeptide.</text>
        <dbReference type="EC" id="3.4.11.9"/>
    </reaction>
</comment>
<dbReference type="Pfam" id="PF05195">
    <property type="entry name" value="AMP_N"/>
    <property type="match status" value="1"/>
</dbReference>
<keyword evidence="8" id="KW-0482">Metalloprotease</keyword>
<keyword evidence="7 15" id="KW-0378">Hydrolase</keyword>
<dbReference type="SUPFAM" id="SSF55920">
    <property type="entry name" value="Creatinase/aminopeptidase"/>
    <property type="match status" value="1"/>
</dbReference>
<sequence length="444" mass="49339">MKISQQCYAERRRRLLEQLPEGSVALVAGASLATRNRDAEYPFRQNSDFYYLTGFNEPDALLLLKPGREEGQVVLFCPPRDPAMEIWTGYRAGPEGCVERFGADQAFNLDALDEQMPVLLDGARRLYYALGSDDALDSRVRGWLNAVRAKARLGAEAPEELVLLDNILHEMRLFKDEEELIIMRRAAQISAQAHCEAMKSAVSAGFEYRLESTIVNHCMNAGARFQAYSPIVGGGENACILHYIENDAPLNDGDLVLIDAGCELDCYASDITRTFPVNGRFSPEQRALYELVLKTNEACIESIRPGLPWNEVHDLSVRLLTEGLVELGLLDGEVDVLIESGAYKEFYMHRIGHWLGMDVHDVGNYKVNGQWRPLEPGMVMTVEPGLYVSPTNESVEPRWRGIGIRIEDDVVVTEQGCEVLTVGVPKAVADIEALMAQSGASERG</sequence>
<dbReference type="SMART" id="SM01011">
    <property type="entry name" value="AMP_N"/>
    <property type="match status" value="1"/>
</dbReference>
<evidence type="ECO:0000256" key="8">
    <source>
        <dbReference type="ARBA" id="ARBA00023049"/>
    </source>
</evidence>
<evidence type="ECO:0000313" key="15">
    <source>
        <dbReference type="EMBL" id="KEA63456.1"/>
    </source>
</evidence>
<evidence type="ECO:0000256" key="9">
    <source>
        <dbReference type="ARBA" id="ARBA00023211"/>
    </source>
</evidence>
<comment type="cofactor">
    <cofactor evidence="2">
        <name>Mn(2+)</name>
        <dbReference type="ChEBI" id="CHEBI:29035"/>
    </cofactor>
</comment>
<dbReference type="InterPro" id="IPR007865">
    <property type="entry name" value="Aminopep_P_N"/>
</dbReference>
<evidence type="ECO:0000256" key="10">
    <source>
        <dbReference type="ARBA" id="ARBA00069363"/>
    </source>
</evidence>
<evidence type="ECO:0000256" key="4">
    <source>
        <dbReference type="ARBA" id="ARBA00012574"/>
    </source>
</evidence>
<dbReference type="PATRIC" id="fig|1232683.4.peg.2194"/>
<dbReference type="GO" id="GO:0005829">
    <property type="term" value="C:cytosol"/>
    <property type="evidence" value="ECO:0007669"/>
    <property type="project" value="TreeGrafter"/>
</dbReference>
<keyword evidence="15" id="KW-0031">Aminopeptidase</keyword>
<dbReference type="EMBL" id="JMQN01000036">
    <property type="protein sequence ID" value="KEA63456.1"/>
    <property type="molecule type" value="Genomic_DNA"/>
</dbReference>
<evidence type="ECO:0000256" key="12">
    <source>
        <dbReference type="ARBA" id="ARBA00081411"/>
    </source>
</evidence>
<accession>A0A081FY51</accession>
<dbReference type="RefSeq" id="WP_036187926.1">
    <property type="nucleotide sequence ID" value="NZ_JMQN01000036.1"/>
</dbReference>
<keyword evidence="16" id="KW-1185">Reference proteome</keyword>
<organism evidence="15 16">
    <name type="scientific">Marinobacterium lacunae</name>
    <dbReference type="NCBI Taxonomy" id="1232683"/>
    <lineage>
        <taxon>Bacteria</taxon>
        <taxon>Pseudomonadati</taxon>
        <taxon>Pseudomonadota</taxon>
        <taxon>Gammaproteobacteria</taxon>
        <taxon>Oceanospirillales</taxon>
        <taxon>Oceanospirillaceae</taxon>
        <taxon>Marinobacterium</taxon>
    </lineage>
</organism>
<dbReference type="Gene3D" id="3.90.230.10">
    <property type="entry name" value="Creatinase/methionine aminopeptidase superfamily"/>
    <property type="match status" value="1"/>
</dbReference>
<dbReference type="OrthoDB" id="9806388at2"/>
<evidence type="ECO:0000256" key="3">
    <source>
        <dbReference type="ARBA" id="ARBA00008766"/>
    </source>
</evidence>
<keyword evidence="5" id="KW-0645">Protease</keyword>
<keyword evidence="9" id="KW-0464">Manganese</keyword>
<gene>
    <name evidence="15" type="ORF">ADIMK_2235</name>
</gene>
<dbReference type="Gene3D" id="3.40.350.10">
    <property type="entry name" value="Creatinase/prolidase N-terminal domain"/>
    <property type="match status" value="1"/>
</dbReference>
<proteinExistence type="inferred from homology"/>
<dbReference type="PANTHER" id="PTHR43226">
    <property type="entry name" value="XAA-PRO AMINOPEPTIDASE 3"/>
    <property type="match status" value="1"/>
</dbReference>
<comment type="caution">
    <text evidence="15">The sequence shown here is derived from an EMBL/GenBank/DDBJ whole genome shotgun (WGS) entry which is preliminary data.</text>
</comment>
<dbReference type="Proteomes" id="UP000028252">
    <property type="component" value="Unassembled WGS sequence"/>
</dbReference>
<dbReference type="PANTHER" id="PTHR43226:SF4">
    <property type="entry name" value="XAA-PRO AMINOPEPTIDASE 3"/>
    <property type="match status" value="1"/>
</dbReference>
<dbReference type="InterPro" id="IPR001131">
    <property type="entry name" value="Peptidase_M24B_aminopep-P_CS"/>
</dbReference>
<evidence type="ECO:0000256" key="11">
    <source>
        <dbReference type="ARBA" id="ARBA00075356"/>
    </source>
</evidence>
<evidence type="ECO:0000256" key="6">
    <source>
        <dbReference type="ARBA" id="ARBA00022723"/>
    </source>
</evidence>
<dbReference type="InterPro" id="IPR052433">
    <property type="entry name" value="X-Pro_dipept-like"/>
</dbReference>
<dbReference type="Pfam" id="PF00557">
    <property type="entry name" value="Peptidase_M24"/>
    <property type="match status" value="1"/>
</dbReference>
<keyword evidence="6 13" id="KW-0479">Metal-binding</keyword>
<reference evidence="15 16" key="1">
    <citation type="submission" date="2014-04" db="EMBL/GenBank/DDBJ databases">
        <title>Marinobacterium kochiensis sp. nov., isolated from sediment sample collected from Kochi backwaters in Kerala, India.</title>
        <authorList>
            <person name="Singh A."/>
            <person name="Pinnaka A.K."/>
        </authorList>
    </citation>
    <scope>NUCLEOTIDE SEQUENCE [LARGE SCALE GENOMIC DNA]</scope>
    <source>
        <strain evidence="15 16">AK27</strain>
    </source>
</reference>
<dbReference type="NCBIfam" id="NF008131">
    <property type="entry name" value="PRK10879.1"/>
    <property type="match status" value="1"/>
</dbReference>
<dbReference type="CDD" id="cd01087">
    <property type="entry name" value="Prolidase"/>
    <property type="match status" value="1"/>
</dbReference>
<dbReference type="GO" id="GO:0006508">
    <property type="term" value="P:proteolysis"/>
    <property type="evidence" value="ECO:0007669"/>
    <property type="project" value="UniProtKB-KW"/>
</dbReference>
<dbReference type="EC" id="3.4.11.9" evidence="4"/>
<dbReference type="STRING" id="1232683.ADIMK_2235"/>
<evidence type="ECO:0000256" key="2">
    <source>
        <dbReference type="ARBA" id="ARBA00001936"/>
    </source>
</evidence>
<protein>
    <recommendedName>
        <fullName evidence="10">Xaa-Pro aminopeptidase</fullName>
        <ecNumber evidence="4">3.4.11.9</ecNumber>
    </recommendedName>
    <alternativeName>
        <fullName evidence="11">Aminopeptidase P II</fullName>
    </alternativeName>
    <alternativeName>
        <fullName evidence="12">X-Pro aminopeptidase</fullName>
    </alternativeName>
</protein>
<dbReference type="FunFam" id="3.90.230.10:FF:000002">
    <property type="entry name" value="Xaa-Pro aminopeptidase 3"/>
    <property type="match status" value="1"/>
</dbReference>
<name>A0A081FY51_9GAMM</name>
<dbReference type="PROSITE" id="PS00491">
    <property type="entry name" value="PROLINE_PEPTIDASE"/>
    <property type="match status" value="1"/>
</dbReference>